<name>A0A9N9RY41_9DIPT</name>
<evidence type="ECO:0000256" key="3">
    <source>
        <dbReference type="ARBA" id="ARBA00012406"/>
    </source>
</evidence>
<dbReference type="OrthoDB" id="339325at2759"/>
<dbReference type="PROSITE" id="PS50002">
    <property type="entry name" value="SH3"/>
    <property type="match status" value="1"/>
</dbReference>
<keyword evidence="5" id="KW-0723">Serine/threonine-protein kinase</keyword>
<evidence type="ECO:0000256" key="6">
    <source>
        <dbReference type="ARBA" id="ARBA00022679"/>
    </source>
</evidence>
<comment type="similarity">
    <text evidence="2">Belongs to the protein kinase superfamily. STE Ser/Thr protein kinase family. MAP kinase kinase kinase subfamily.</text>
</comment>
<keyword evidence="10 14" id="KW-0067">ATP-binding</keyword>
<evidence type="ECO:0000256" key="12">
    <source>
        <dbReference type="ARBA" id="ARBA00048329"/>
    </source>
</evidence>
<evidence type="ECO:0000256" key="7">
    <source>
        <dbReference type="ARBA" id="ARBA00022737"/>
    </source>
</evidence>
<dbReference type="PANTHER" id="PTHR44329:SF293">
    <property type="entry name" value="MITOGEN-ACTIVATED PROTEIN KINASE KINASE KINASE"/>
    <property type="match status" value="1"/>
</dbReference>
<keyword evidence="15" id="KW-0175">Coiled coil</keyword>
<evidence type="ECO:0000256" key="10">
    <source>
        <dbReference type="ARBA" id="ARBA00022840"/>
    </source>
</evidence>
<dbReference type="InterPro" id="IPR017441">
    <property type="entry name" value="Protein_kinase_ATP_BS"/>
</dbReference>
<evidence type="ECO:0000313" key="20">
    <source>
        <dbReference type="Proteomes" id="UP001153620"/>
    </source>
</evidence>
<dbReference type="GO" id="GO:0005524">
    <property type="term" value="F:ATP binding"/>
    <property type="evidence" value="ECO:0007669"/>
    <property type="project" value="UniProtKB-UniRule"/>
</dbReference>
<evidence type="ECO:0000256" key="11">
    <source>
        <dbReference type="ARBA" id="ARBA00047559"/>
    </source>
</evidence>
<dbReference type="GO" id="GO:0006950">
    <property type="term" value="P:response to stress"/>
    <property type="evidence" value="ECO:0007669"/>
    <property type="project" value="UniProtKB-ARBA"/>
</dbReference>
<dbReference type="InterPro" id="IPR008271">
    <property type="entry name" value="Ser/Thr_kinase_AS"/>
</dbReference>
<dbReference type="EC" id="2.7.11.25" evidence="3"/>
<keyword evidence="7" id="KW-0677">Repeat</keyword>
<dbReference type="InterPro" id="IPR051681">
    <property type="entry name" value="Ser/Thr_Kinases-Pseudokinases"/>
</dbReference>
<keyword evidence="9" id="KW-0418">Kinase</keyword>
<dbReference type="PANTHER" id="PTHR44329">
    <property type="entry name" value="SERINE/THREONINE-PROTEIN KINASE TNNI3K-RELATED"/>
    <property type="match status" value="1"/>
</dbReference>
<evidence type="ECO:0000256" key="15">
    <source>
        <dbReference type="SAM" id="Coils"/>
    </source>
</evidence>
<evidence type="ECO:0000256" key="4">
    <source>
        <dbReference type="ARBA" id="ARBA00022443"/>
    </source>
</evidence>
<dbReference type="SUPFAM" id="SSF56112">
    <property type="entry name" value="Protein kinase-like (PK-like)"/>
    <property type="match status" value="1"/>
</dbReference>
<dbReference type="InterPro" id="IPR036028">
    <property type="entry name" value="SH3-like_dom_sf"/>
</dbReference>
<keyword evidence="6" id="KW-0808">Transferase</keyword>
<feature type="domain" description="Protein kinase" evidence="18">
    <location>
        <begin position="95"/>
        <end position="371"/>
    </location>
</feature>
<evidence type="ECO:0000256" key="5">
    <source>
        <dbReference type="ARBA" id="ARBA00022527"/>
    </source>
</evidence>
<dbReference type="InterPro" id="IPR001452">
    <property type="entry name" value="SH3_domain"/>
</dbReference>
<dbReference type="CDD" id="cd14061">
    <property type="entry name" value="STKc_MLK"/>
    <property type="match status" value="1"/>
</dbReference>
<reference evidence="19" key="1">
    <citation type="submission" date="2022-01" db="EMBL/GenBank/DDBJ databases">
        <authorList>
            <person name="King R."/>
        </authorList>
    </citation>
    <scope>NUCLEOTIDE SEQUENCE</scope>
</reference>
<evidence type="ECO:0000256" key="8">
    <source>
        <dbReference type="ARBA" id="ARBA00022741"/>
    </source>
</evidence>
<comment type="cofactor">
    <cofactor evidence="1">
        <name>Mg(2+)</name>
        <dbReference type="ChEBI" id="CHEBI:18420"/>
    </cofactor>
</comment>
<dbReference type="PRINTS" id="PR00109">
    <property type="entry name" value="TYRKINASE"/>
</dbReference>
<dbReference type="InterPro" id="IPR000719">
    <property type="entry name" value="Prot_kinase_dom"/>
</dbReference>
<evidence type="ECO:0000259" key="18">
    <source>
        <dbReference type="PROSITE" id="PS50011"/>
    </source>
</evidence>
<dbReference type="PRINTS" id="PR00452">
    <property type="entry name" value="SH3DOMAIN"/>
</dbReference>
<keyword evidence="20" id="KW-1185">Reference proteome</keyword>
<feature type="region of interest" description="Disordered" evidence="16">
    <location>
        <begin position="483"/>
        <end position="542"/>
    </location>
</feature>
<dbReference type="Gene3D" id="3.30.200.20">
    <property type="entry name" value="Phosphorylase Kinase, domain 1"/>
    <property type="match status" value="1"/>
</dbReference>
<dbReference type="Pfam" id="PF07714">
    <property type="entry name" value="PK_Tyr_Ser-Thr"/>
    <property type="match status" value="1"/>
</dbReference>
<accession>A0A9N9RY41</accession>
<dbReference type="Gene3D" id="2.30.30.40">
    <property type="entry name" value="SH3 Domains"/>
    <property type="match status" value="1"/>
</dbReference>
<dbReference type="PROSITE" id="PS50011">
    <property type="entry name" value="PROTEIN_KINASE_DOM"/>
    <property type="match status" value="1"/>
</dbReference>
<keyword evidence="8 14" id="KW-0547">Nucleotide-binding</keyword>
<reference evidence="19" key="2">
    <citation type="submission" date="2022-10" db="EMBL/GenBank/DDBJ databases">
        <authorList>
            <consortium name="ENA_rothamsted_submissions"/>
            <consortium name="culmorum"/>
            <person name="King R."/>
        </authorList>
    </citation>
    <scope>NUCLEOTIDE SEQUENCE</scope>
</reference>
<dbReference type="PROSITE" id="PS00108">
    <property type="entry name" value="PROTEIN_KINASE_ST"/>
    <property type="match status" value="1"/>
</dbReference>
<organism evidence="19 20">
    <name type="scientific">Chironomus riparius</name>
    <dbReference type="NCBI Taxonomy" id="315576"/>
    <lineage>
        <taxon>Eukaryota</taxon>
        <taxon>Metazoa</taxon>
        <taxon>Ecdysozoa</taxon>
        <taxon>Arthropoda</taxon>
        <taxon>Hexapoda</taxon>
        <taxon>Insecta</taxon>
        <taxon>Pterygota</taxon>
        <taxon>Neoptera</taxon>
        <taxon>Endopterygota</taxon>
        <taxon>Diptera</taxon>
        <taxon>Nematocera</taxon>
        <taxon>Chironomoidea</taxon>
        <taxon>Chironomidae</taxon>
        <taxon>Chironominae</taxon>
        <taxon>Chironomus</taxon>
    </lineage>
</organism>
<evidence type="ECO:0000256" key="14">
    <source>
        <dbReference type="PROSITE-ProRule" id="PRU10141"/>
    </source>
</evidence>
<dbReference type="SMART" id="SM00326">
    <property type="entry name" value="SH3"/>
    <property type="match status" value="1"/>
</dbReference>
<comment type="catalytic activity">
    <reaction evidence="11">
        <text>L-threonyl-[protein] + ATP = O-phospho-L-threonyl-[protein] + ADP + H(+)</text>
        <dbReference type="Rhea" id="RHEA:46608"/>
        <dbReference type="Rhea" id="RHEA-COMP:11060"/>
        <dbReference type="Rhea" id="RHEA-COMP:11605"/>
        <dbReference type="ChEBI" id="CHEBI:15378"/>
        <dbReference type="ChEBI" id="CHEBI:30013"/>
        <dbReference type="ChEBI" id="CHEBI:30616"/>
        <dbReference type="ChEBI" id="CHEBI:61977"/>
        <dbReference type="ChEBI" id="CHEBI:456216"/>
        <dbReference type="EC" id="2.7.11.25"/>
    </reaction>
</comment>
<dbReference type="GO" id="GO:0004706">
    <property type="term" value="F:JUN kinase kinase kinase activity"/>
    <property type="evidence" value="ECO:0007669"/>
    <property type="project" value="TreeGrafter"/>
</dbReference>
<evidence type="ECO:0000256" key="9">
    <source>
        <dbReference type="ARBA" id="ARBA00022777"/>
    </source>
</evidence>
<dbReference type="SUPFAM" id="SSF50044">
    <property type="entry name" value="SH3-domain"/>
    <property type="match status" value="1"/>
</dbReference>
<feature type="binding site" evidence="14">
    <location>
        <position position="122"/>
    </location>
    <ligand>
        <name>ATP</name>
        <dbReference type="ChEBI" id="CHEBI:30616"/>
    </ligand>
</feature>
<dbReference type="PROSITE" id="PS00107">
    <property type="entry name" value="PROTEIN_KINASE_ATP"/>
    <property type="match status" value="1"/>
</dbReference>
<sequence>MSELAYGNYSLLDNQQESPLYTAKYDYSALGEDELDLRVGQIVWVLSKDESISGDYGWWTGKIGDKVGIFPANYVTSDDTMLKDAHPHEIKYDDLDVKEVIGAGGFGEVKRAFLGNDVVAVKEARHNPELDYNVTKKNVLQEAKLFWSLKHPNIVSLRGVCLLPPKFCLVMEYAKGGSLNRILSSSRRIPPDVLIDWAIQIARGMSYLHNGAPISVIHRDLKSSNVLISEPIDDSDLRGRTLKITDFGLAREAYNTTRMSAAGTYAWMPPEVIKAGTYSKASDVWSYGVLLWELLTGEIPYKGFDSLSVAYGVAINTLTLPIPKTCPEAWGNLMKGCWDIDSHKRPQFKAILRDLEIIAESGFKQTPHESFHNMQDCWKKEIAEVLHELRLKEKELRCKEEELTRVQQQQKKEQENLMKLAQELKNRELDLLGRELKIIMNNAPTPLKRKNKIGTSKLKLLKKTPFQISFPLDFKHKITVMHTGSADESNSQQAETPPPNSPAPTRLRAIALRSDDDDDDDDTPSSTTTKGKTWGPSSMSHQRERGFLPAFPQERSQNLVKSAPNLDNKSRSSSSTDNILLDDSNSEEWTHEDFGISSLPLCFQPLVERDKKKLGIVDSVMYNMASFLASFATGFDIRISNLQPQPVNHPRLQSTQQIPTSEFDMHHSPLYKGIYPHEKDILNVGNPHLNKLYGLDTYHGPTKQKMRVSLNQLAGFQNSRIPNNYMQSTTLTTTSGLGSNFTSYTTDPIDSSSMSSLANSKMHPNVGTSSSFIESDLIADEYLFIPEGENPRFISPPMMSSLESDYYQHQHSNMNPFQKNPTMYINSGPTSFIEISNQYDSDNYRQVNYVDPQIPPQLPPKTPIRTPVMGTKTIHRRTLSNTSSNNLNNRNFQIDPMDPRLDLDYRFQNFNIAGGAISREPLQFHSVPYTCNYADTVVPNEIPNRMRLYENISHFQHNFQASSSLPASHCQTPIKSIRNDGNVQPEQYKSPISMSNAEKRKMFFAVDNVEVSKSQMSNCDQIIVSEANINNIINSTKINSTGVTPTHSTPQDSFSDDSSYLSALARFSPDNFLNENTNNFNGSTGGRINATNIQRSTVRRAIEVDDNEK</sequence>
<dbReference type="EMBL" id="OU895878">
    <property type="protein sequence ID" value="CAG9806107.1"/>
    <property type="molecule type" value="Genomic_DNA"/>
</dbReference>
<keyword evidence="4 13" id="KW-0728">SH3 domain</keyword>
<dbReference type="AlphaFoldDB" id="A0A9N9RY41"/>
<evidence type="ECO:0000256" key="2">
    <source>
        <dbReference type="ARBA" id="ARBA00006529"/>
    </source>
</evidence>
<comment type="catalytic activity">
    <reaction evidence="12">
        <text>L-seryl-[protein] + ATP = O-phospho-L-seryl-[protein] + ADP + H(+)</text>
        <dbReference type="Rhea" id="RHEA:17989"/>
        <dbReference type="Rhea" id="RHEA-COMP:9863"/>
        <dbReference type="Rhea" id="RHEA-COMP:11604"/>
        <dbReference type="ChEBI" id="CHEBI:15378"/>
        <dbReference type="ChEBI" id="CHEBI:29999"/>
        <dbReference type="ChEBI" id="CHEBI:30616"/>
        <dbReference type="ChEBI" id="CHEBI:83421"/>
        <dbReference type="ChEBI" id="CHEBI:456216"/>
        <dbReference type="EC" id="2.7.11.25"/>
    </reaction>
</comment>
<proteinExistence type="inferred from homology"/>
<evidence type="ECO:0000259" key="17">
    <source>
        <dbReference type="PROSITE" id="PS50002"/>
    </source>
</evidence>
<dbReference type="FunFam" id="1.10.510.10:FF:000076">
    <property type="entry name" value="Mitogen-activated protein kinase kinase kinase"/>
    <property type="match status" value="1"/>
</dbReference>
<feature type="domain" description="SH3" evidence="17">
    <location>
        <begin position="16"/>
        <end position="80"/>
    </location>
</feature>
<gene>
    <name evidence="19" type="ORF">CHIRRI_LOCUS8972</name>
</gene>
<feature type="compositionally biased region" description="Low complexity" evidence="16">
    <location>
        <begin position="524"/>
        <end position="538"/>
    </location>
</feature>
<evidence type="ECO:0000313" key="19">
    <source>
        <dbReference type="EMBL" id="CAG9806107.1"/>
    </source>
</evidence>
<dbReference type="Pfam" id="PF00018">
    <property type="entry name" value="SH3_1"/>
    <property type="match status" value="1"/>
</dbReference>
<evidence type="ECO:0000256" key="16">
    <source>
        <dbReference type="SAM" id="MobiDB-lite"/>
    </source>
</evidence>
<dbReference type="Proteomes" id="UP001153620">
    <property type="component" value="Chromosome 2"/>
</dbReference>
<dbReference type="SMART" id="SM00220">
    <property type="entry name" value="S_TKc"/>
    <property type="match status" value="1"/>
</dbReference>
<protein>
    <recommendedName>
        <fullName evidence="3">mitogen-activated protein kinase kinase kinase</fullName>
        <ecNumber evidence="3">2.7.11.25</ecNumber>
    </recommendedName>
</protein>
<feature type="compositionally biased region" description="Polar residues" evidence="16">
    <location>
        <begin position="486"/>
        <end position="495"/>
    </location>
</feature>
<feature type="coiled-coil region" evidence="15">
    <location>
        <begin position="382"/>
        <end position="430"/>
    </location>
</feature>
<evidence type="ECO:0000256" key="1">
    <source>
        <dbReference type="ARBA" id="ARBA00001946"/>
    </source>
</evidence>
<dbReference type="Gene3D" id="1.10.510.10">
    <property type="entry name" value="Transferase(Phosphotransferase) domain 1"/>
    <property type="match status" value="1"/>
</dbReference>
<dbReference type="InterPro" id="IPR001245">
    <property type="entry name" value="Ser-Thr/Tyr_kinase_cat_dom"/>
</dbReference>
<dbReference type="InterPro" id="IPR011009">
    <property type="entry name" value="Kinase-like_dom_sf"/>
</dbReference>
<evidence type="ECO:0000256" key="13">
    <source>
        <dbReference type="PROSITE-ProRule" id="PRU00192"/>
    </source>
</evidence>